<dbReference type="InterPro" id="IPR047865">
    <property type="entry name" value="Ribosomal_uL10_bac_type"/>
</dbReference>
<keyword evidence="8" id="KW-1185">Reference proteome</keyword>
<accession>A0A1L8CR26</accession>
<dbReference type="CDD" id="cd05797">
    <property type="entry name" value="Ribosomal_L10"/>
    <property type="match status" value="1"/>
</dbReference>
<dbReference type="SUPFAM" id="SSF160369">
    <property type="entry name" value="Ribosomal protein L10-like"/>
    <property type="match status" value="1"/>
</dbReference>
<dbReference type="InterPro" id="IPR002363">
    <property type="entry name" value="Ribosomal_uL10_CS_bac"/>
</dbReference>
<comment type="caution">
    <text evidence="7">The sequence shown here is derived from an EMBL/GenBank/DDBJ whole genome shotgun (WGS) entry which is preliminary data.</text>
</comment>
<proteinExistence type="inferred from homology"/>
<evidence type="ECO:0000313" key="7">
    <source>
        <dbReference type="EMBL" id="GAV21324.1"/>
    </source>
</evidence>
<dbReference type="GO" id="GO:0003735">
    <property type="term" value="F:structural constituent of ribosome"/>
    <property type="evidence" value="ECO:0007669"/>
    <property type="project" value="InterPro"/>
</dbReference>
<dbReference type="PANTHER" id="PTHR11560">
    <property type="entry name" value="39S RIBOSOMAL PROTEIN L10, MITOCHONDRIAL"/>
    <property type="match status" value="1"/>
</dbReference>
<dbReference type="InterPro" id="IPR022973">
    <property type="entry name" value="Ribosomal_uL10_bac"/>
</dbReference>
<sequence length="172" mass="18238">MNKQDKQRIVEELHAAWSESTSGVVTHYRGLSVSQMGDLRRALHNVDVSLQVVKNTLARRAADGTGFKAAEELFTGPVAIAYGKDPVGMAKAISDFAKSNKALEIQGGVLDGTMVDAAGVNALASLPSREVLLAKMLGSMQSPISGFVRTLAEVPASFVRTLAAIRDQKEAA</sequence>
<dbReference type="EMBL" id="BDFD01000027">
    <property type="protein sequence ID" value="GAV21324.1"/>
    <property type="molecule type" value="Genomic_DNA"/>
</dbReference>
<dbReference type="STRING" id="1921010.MMIC_P2308"/>
<comment type="similarity">
    <text evidence="2 6">Belongs to the universal ribosomal protein uL10 family.</text>
</comment>
<protein>
    <recommendedName>
        <fullName evidence="5 6">Large ribosomal subunit protein uL10</fullName>
    </recommendedName>
</protein>
<reference evidence="7 8" key="1">
    <citation type="journal article" date="2017" name="Arch. Microbiol.">
        <title>Mariprofundus micogutta sp. nov., a novel iron-oxidizing zetaproteobacterium isolated from a deep-sea hydrothermal field at the Bayonnaise knoll of the Izu-Ogasawara arc, and a description of Mariprofundales ord. nov. and Zetaproteobacteria classis nov.</title>
        <authorList>
            <person name="Makita H."/>
            <person name="Tanaka E."/>
            <person name="Mitsunobu S."/>
            <person name="Miyazaki M."/>
            <person name="Nunoura T."/>
            <person name="Uematsu K."/>
            <person name="Takaki Y."/>
            <person name="Nishi S."/>
            <person name="Shimamura S."/>
            <person name="Takai K."/>
        </authorList>
    </citation>
    <scope>NUCLEOTIDE SEQUENCE [LARGE SCALE GENOMIC DNA]</scope>
    <source>
        <strain evidence="7 8">ET2</strain>
    </source>
</reference>
<name>A0A1L8CR26_9PROT</name>
<evidence type="ECO:0000256" key="6">
    <source>
        <dbReference type="HAMAP-Rule" id="MF_00362"/>
    </source>
</evidence>
<evidence type="ECO:0000256" key="1">
    <source>
        <dbReference type="ARBA" id="ARBA00002633"/>
    </source>
</evidence>
<keyword evidence="6" id="KW-0699">rRNA-binding</keyword>
<dbReference type="GO" id="GO:0070180">
    <property type="term" value="F:large ribosomal subunit rRNA binding"/>
    <property type="evidence" value="ECO:0007669"/>
    <property type="project" value="UniProtKB-UniRule"/>
</dbReference>
<comment type="function">
    <text evidence="1 6">Forms part of the ribosomal stalk, playing a central role in the interaction of the ribosome with GTP-bound translation factors.</text>
</comment>
<dbReference type="InterPro" id="IPR001790">
    <property type="entry name" value="Ribosomal_uL10"/>
</dbReference>
<dbReference type="Gene3D" id="6.10.250.290">
    <property type="match status" value="1"/>
</dbReference>
<keyword evidence="3 6" id="KW-0689">Ribosomal protein</keyword>
<dbReference type="InterPro" id="IPR043141">
    <property type="entry name" value="Ribosomal_uL10-like_sf"/>
</dbReference>
<evidence type="ECO:0000256" key="4">
    <source>
        <dbReference type="ARBA" id="ARBA00023274"/>
    </source>
</evidence>
<keyword evidence="4 6" id="KW-0687">Ribonucleoprotein</keyword>
<dbReference type="Pfam" id="PF00466">
    <property type="entry name" value="Ribosomal_L10"/>
    <property type="match status" value="1"/>
</dbReference>
<dbReference type="AlphaFoldDB" id="A0A1L8CR26"/>
<dbReference type="Proteomes" id="UP000231632">
    <property type="component" value="Unassembled WGS sequence"/>
</dbReference>
<comment type="subunit">
    <text evidence="6">Part of the ribosomal stalk of the 50S ribosomal subunit. The N-terminus interacts with L11 and the large rRNA to form the base of the stalk. The C-terminus forms an elongated spine to which L12 dimers bind in a sequential fashion forming a multimeric L10(L12)X complex.</text>
</comment>
<evidence type="ECO:0000256" key="3">
    <source>
        <dbReference type="ARBA" id="ARBA00022980"/>
    </source>
</evidence>
<keyword evidence="6" id="KW-0694">RNA-binding</keyword>
<dbReference type="NCBIfam" id="NF000955">
    <property type="entry name" value="PRK00099.1-1"/>
    <property type="match status" value="1"/>
</dbReference>
<dbReference type="Gene3D" id="3.30.70.1730">
    <property type="match status" value="1"/>
</dbReference>
<evidence type="ECO:0000313" key="8">
    <source>
        <dbReference type="Proteomes" id="UP000231632"/>
    </source>
</evidence>
<organism evidence="7 8">
    <name type="scientific">Mariprofundus micogutta</name>
    <dbReference type="NCBI Taxonomy" id="1921010"/>
    <lineage>
        <taxon>Bacteria</taxon>
        <taxon>Pseudomonadati</taxon>
        <taxon>Pseudomonadota</taxon>
        <taxon>Candidatius Mariprofundia</taxon>
        <taxon>Mariprofundales</taxon>
        <taxon>Mariprofundaceae</taxon>
        <taxon>Mariprofundus</taxon>
    </lineage>
</organism>
<evidence type="ECO:0000256" key="2">
    <source>
        <dbReference type="ARBA" id="ARBA00008889"/>
    </source>
</evidence>
<dbReference type="PROSITE" id="PS01109">
    <property type="entry name" value="RIBOSOMAL_L10"/>
    <property type="match status" value="1"/>
</dbReference>
<dbReference type="OrthoDB" id="9808307at2"/>
<dbReference type="GO" id="GO:0015934">
    <property type="term" value="C:large ribosomal subunit"/>
    <property type="evidence" value="ECO:0007669"/>
    <property type="project" value="InterPro"/>
</dbReference>
<dbReference type="HAMAP" id="MF_00362">
    <property type="entry name" value="Ribosomal_uL10"/>
    <property type="match status" value="1"/>
</dbReference>
<evidence type="ECO:0000256" key="5">
    <source>
        <dbReference type="ARBA" id="ARBA00035202"/>
    </source>
</evidence>
<dbReference type="RefSeq" id="WP_072660623.1">
    <property type="nucleotide sequence ID" value="NZ_BDFD01000027.1"/>
</dbReference>
<gene>
    <name evidence="6" type="primary">rplJ</name>
    <name evidence="7" type="ORF">MMIC_P2308</name>
</gene>
<dbReference type="GO" id="GO:0006412">
    <property type="term" value="P:translation"/>
    <property type="evidence" value="ECO:0007669"/>
    <property type="project" value="UniProtKB-UniRule"/>
</dbReference>